<keyword evidence="1" id="KW-0812">Transmembrane</keyword>
<feature type="domain" description="Protein-glutamine gamma-glutamyltransferase-like C-terminal" evidence="3">
    <location>
        <begin position="141"/>
        <end position="211"/>
    </location>
</feature>
<feature type="signal peptide" evidence="2">
    <location>
        <begin position="1"/>
        <end position="21"/>
    </location>
</feature>
<keyword evidence="1" id="KW-1133">Transmembrane helix</keyword>
<feature type="chain" id="PRO_5046856089" description="Protein-glutamine gamma-glutamyltransferase-like C-terminal domain-containing protein" evidence="2">
    <location>
        <begin position="22"/>
        <end position="221"/>
    </location>
</feature>
<evidence type="ECO:0000259" key="3">
    <source>
        <dbReference type="Pfam" id="PF13559"/>
    </source>
</evidence>
<keyword evidence="2" id="KW-0732">Signal</keyword>
<evidence type="ECO:0000256" key="2">
    <source>
        <dbReference type="SAM" id="SignalP"/>
    </source>
</evidence>
<accession>A0ABR6BPS8</accession>
<gene>
    <name evidence="4" type="ORF">BC739_006097</name>
</gene>
<dbReference type="RefSeq" id="WP_182839072.1">
    <property type="nucleotide sequence ID" value="NZ_BAAABQ010000016.1"/>
</dbReference>
<evidence type="ECO:0000313" key="5">
    <source>
        <dbReference type="Proteomes" id="UP000517916"/>
    </source>
</evidence>
<feature type="transmembrane region" description="Helical" evidence="1">
    <location>
        <begin position="64"/>
        <end position="85"/>
    </location>
</feature>
<comment type="caution">
    <text evidence="4">The sequence shown here is derived from an EMBL/GenBank/DDBJ whole genome shotgun (WGS) entry which is preliminary data.</text>
</comment>
<protein>
    <recommendedName>
        <fullName evidence="3">Protein-glutamine gamma-glutamyltransferase-like C-terminal domain-containing protein</fullName>
    </recommendedName>
</protein>
<dbReference type="Proteomes" id="UP000517916">
    <property type="component" value="Unassembled WGS sequence"/>
</dbReference>
<reference evidence="4 5" key="1">
    <citation type="submission" date="2020-08" db="EMBL/GenBank/DDBJ databases">
        <title>Genomic Encyclopedia of Archaeal and Bacterial Type Strains, Phase II (KMG-II): from individual species to whole genera.</title>
        <authorList>
            <person name="Goeker M."/>
        </authorList>
    </citation>
    <scope>NUCLEOTIDE SEQUENCE [LARGE SCALE GENOMIC DNA]</scope>
    <source>
        <strain evidence="4 5">DSM 43850</strain>
    </source>
</reference>
<proteinExistence type="predicted"/>
<keyword evidence="5" id="KW-1185">Reference proteome</keyword>
<name>A0ABR6BPS8_9PSEU</name>
<dbReference type="Pfam" id="PF13559">
    <property type="entry name" value="DUF4129"/>
    <property type="match status" value="1"/>
</dbReference>
<evidence type="ECO:0000313" key="4">
    <source>
        <dbReference type="EMBL" id="MBA8928880.1"/>
    </source>
</evidence>
<keyword evidence="1" id="KW-0472">Membrane</keyword>
<dbReference type="EMBL" id="JACJID010000004">
    <property type="protein sequence ID" value="MBA8928880.1"/>
    <property type="molecule type" value="Genomic_DNA"/>
</dbReference>
<sequence length="221" mass="22842">MRARLPLLLSLAALLLLAALAARGRSPVTFSAPTFQPAPITATGTTSPQPDGYPPTAVGGVIDLFALVLILVILLLGAAGLVALLRLRPKLRVRGTADPVTTEDSAPTAVSGAVLAQRARRAAAQLRAREGGPPGDRVIAAWVGLEDSATASGTPRRPQQTPTEFVAAVLAAHQVDAQALARLRALYVRARFDQSAQVSDADAESAAQALDRVAIDLAAAR</sequence>
<evidence type="ECO:0000256" key="1">
    <source>
        <dbReference type="SAM" id="Phobius"/>
    </source>
</evidence>
<organism evidence="4 5">
    <name type="scientific">Kutzneria viridogrisea</name>
    <dbReference type="NCBI Taxonomy" id="47990"/>
    <lineage>
        <taxon>Bacteria</taxon>
        <taxon>Bacillati</taxon>
        <taxon>Actinomycetota</taxon>
        <taxon>Actinomycetes</taxon>
        <taxon>Pseudonocardiales</taxon>
        <taxon>Pseudonocardiaceae</taxon>
        <taxon>Kutzneria</taxon>
    </lineage>
</organism>
<dbReference type="InterPro" id="IPR025403">
    <property type="entry name" value="TgpA-like_C"/>
</dbReference>